<evidence type="ECO:0000313" key="10">
    <source>
        <dbReference type="EMBL" id="RFB04859.1"/>
    </source>
</evidence>
<dbReference type="PRINTS" id="PR00786">
    <property type="entry name" value="NEPRILYSIN"/>
</dbReference>
<dbReference type="Proteomes" id="UP000264589">
    <property type="component" value="Unassembled WGS sequence"/>
</dbReference>
<dbReference type="CDD" id="cd08662">
    <property type="entry name" value="M13"/>
    <property type="match status" value="1"/>
</dbReference>
<evidence type="ECO:0000259" key="9">
    <source>
        <dbReference type="Pfam" id="PF05649"/>
    </source>
</evidence>
<proteinExistence type="inferred from homology"/>
<keyword evidence="6" id="KW-0862">Zinc</keyword>
<evidence type="ECO:0000256" key="4">
    <source>
        <dbReference type="ARBA" id="ARBA00022723"/>
    </source>
</evidence>
<organism evidence="10 11">
    <name type="scientific">Parvularcula marina</name>
    <dbReference type="NCBI Taxonomy" id="2292771"/>
    <lineage>
        <taxon>Bacteria</taxon>
        <taxon>Pseudomonadati</taxon>
        <taxon>Pseudomonadota</taxon>
        <taxon>Alphaproteobacteria</taxon>
        <taxon>Parvularculales</taxon>
        <taxon>Parvularculaceae</taxon>
        <taxon>Parvularcula</taxon>
    </lineage>
</organism>
<keyword evidence="7" id="KW-0482">Metalloprotease</keyword>
<dbReference type="Gene3D" id="1.10.1380.10">
    <property type="entry name" value="Neutral endopeptidase , domain2"/>
    <property type="match status" value="1"/>
</dbReference>
<comment type="similarity">
    <text evidence="2">Belongs to the peptidase M13 family.</text>
</comment>
<sequence>MKNLFMASAGLLAIGACSNEPAEDVAETSAPTEVARTAEVETVASDRAELGDWGIVLEDMDMAVDPGDDFFRYVNGNWLDRFEIPAEFSNYGSFTVLFERSEARVKSIIEDAAASNARDGSIEQKIGDYYASYLDTDAINEKGLAPIQGQLDFYDGLETHHDVALAFAEIDYNSNTPISLYVGVDNKNPETYVTYLSQSGLGMPNRDYYLKPEFEDKRDAYMDFLNAMLGFTGVEDTGDRAAAVYALEEKLAEVHWAPSKSRQAELTYNPYTLDEIQAYVPELPWAEIFDKMMIGEQDSYVLRQNDAIQAAAKIFADTPVAVWKDYLKIHALSSNASVLPTEIDEVQFAFYGRELSGTPQQRERWKRGVSAVNNAMGEAVGQVYVERYFPPESKAQMEELVDNLKTAFAARLDELEWMGEETKAEARDKLAKFNTKIGYPEKWTDYSGLEVVRGDAYGNSIRAGRFGYEDMISNLGQPVDREEWFTTPQTVNAFYSRSRNEIVFPAAILQAPFFDPNADPAVNYGGIGAVIGHEIGHGFDDQGRKADGTGLQRDWWTSDDAARFTERSTKLGAQYATYSPVEGLFVNPELTMGENIGDLGGVTMSYDAYKLSLGGEEAPVLDGYSGDQRFFMAWAQVWKRKYREDELKRRLVSDSHSPSEFRTNGVVRNMDVWYDAFDVTEDDELYLPREDRVQIW</sequence>
<dbReference type="OrthoDB" id="9775677at2"/>
<dbReference type="SUPFAM" id="SSF55486">
    <property type="entry name" value="Metalloproteases ('zincins'), catalytic domain"/>
    <property type="match status" value="1"/>
</dbReference>
<evidence type="ECO:0000313" key="11">
    <source>
        <dbReference type="Proteomes" id="UP000264589"/>
    </source>
</evidence>
<dbReference type="PANTHER" id="PTHR11733">
    <property type="entry name" value="ZINC METALLOPROTEASE FAMILY M13 NEPRILYSIN-RELATED"/>
    <property type="match status" value="1"/>
</dbReference>
<comment type="caution">
    <text evidence="10">The sequence shown here is derived from an EMBL/GenBank/DDBJ whole genome shotgun (WGS) entry which is preliminary data.</text>
</comment>
<name>A0A371RHD9_9PROT</name>
<dbReference type="GO" id="GO:0016485">
    <property type="term" value="P:protein processing"/>
    <property type="evidence" value="ECO:0007669"/>
    <property type="project" value="TreeGrafter"/>
</dbReference>
<reference evidence="10 11" key="1">
    <citation type="submission" date="2018-08" db="EMBL/GenBank/DDBJ databases">
        <title>Parvularcula sp. SM1705, isolated from surface water of the South Sea China.</title>
        <authorList>
            <person name="Sun L."/>
        </authorList>
    </citation>
    <scope>NUCLEOTIDE SEQUENCE [LARGE SCALE GENOMIC DNA]</scope>
    <source>
        <strain evidence="10 11">SM1705</strain>
    </source>
</reference>
<dbReference type="InterPro" id="IPR008753">
    <property type="entry name" value="Peptidase_M13_N"/>
</dbReference>
<evidence type="ECO:0000259" key="8">
    <source>
        <dbReference type="Pfam" id="PF01431"/>
    </source>
</evidence>
<dbReference type="PROSITE" id="PS51257">
    <property type="entry name" value="PROKAR_LIPOPROTEIN"/>
    <property type="match status" value="1"/>
</dbReference>
<evidence type="ECO:0000256" key="1">
    <source>
        <dbReference type="ARBA" id="ARBA00001947"/>
    </source>
</evidence>
<evidence type="ECO:0000256" key="7">
    <source>
        <dbReference type="ARBA" id="ARBA00023049"/>
    </source>
</evidence>
<evidence type="ECO:0000256" key="3">
    <source>
        <dbReference type="ARBA" id="ARBA00022670"/>
    </source>
</evidence>
<dbReference type="GO" id="GO:0005886">
    <property type="term" value="C:plasma membrane"/>
    <property type="evidence" value="ECO:0007669"/>
    <property type="project" value="TreeGrafter"/>
</dbReference>
<comment type="cofactor">
    <cofactor evidence="1">
        <name>Zn(2+)</name>
        <dbReference type="ChEBI" id="CHEBI:29105"/>
    </cofactor>
</comment>
<keyword evidence="4" id="KW-0479">Metal-binding</keyword>
<keyword evidence="11" id="KW-1185">Reference proteome</keyword>
<gene>
    <name evidence="10" type="ORF">DX908_05920</name>
</gene>
<feature type="domain" description="Peptidase M13 C-terminal" evidence="8">
    <location>
        <begin position="492"/>
        <end position="693"/>
    </location>
</feature>
<accession>A0A371RHD9</accession>
<evidence type="ECO:0000256" key="5">
    <source>
        <dbReference type="ARBA" id="ARBA00022801"/>
    </source>
</evidence>
<evidence type="ECO:0000256" key="6">
    <source>
        <dbReference type="ARBA" id="ARBA00022833"/>
    </source>
</evidence>
<dbReference type="PANTHER" id="PTHR11733:SF167">
    <property type="entry name" value="FI17812P1-RELATED"/>
    <property type="match status" value="1"/>
</dbReference>
<dbReference type="Gene3D" id="3.40.390.10">
    <property type="entry name" value="Collagenase (Catalytic Domain)"/>
    <property type="match status" value="1"/>
</dbReference>
<dbReference type="Pfam" id="PF01431">
    <property type="entry name" value="Peptidase_M13"/>
    <property type="match status" value="1"/>
</dbReference>
<keyword evidence="3" id="KW-0645">Protease</keyword>
<dbReference type="AlphaFoldDB" id="A0A371RHD9"/>
<dbReference type="Pfam" id="PF05649">
    <property type="entry name" value="Peptidase_M13_N"/>
    <property type="match status" value="1"/>
</dbReference>
<dbReference type="InterPro" id="IPR024079">
    <property type="entry name" value="MetalloPept_cat_dom_sf"/>
</dbReference>
<evidence type="ECO:0000256" key="2">
    <source>
        <dbReference type="ARBA" id="ARBA00007357"/>
    </source>
</evidence>
<keyword evidence="5" id="KW-0378">Hydrolase</keyword>
<protein>
    <submittedName>
        <fullName evidence="10">M13 family peptidase</fullName>
    </submittedName>
</protein>
<dbReference type="GO" id="GO:0046872">
    <property type="term" value="F:metal ion binding"/>
    <property type="evidence" value="ECO:0007669"/>
    <property type="project" value="UniProtKB-KW"/>
</dbReference>
<feature type="domain" description="Peptidase M13 N-terminal" evidence="9">
    <location>
        <begin position="66"/>
        <end position="440"/>
    </location>
</feature>
<dbReference type="InParanoid" id="A0A371RHD9"/>
<dbReference type="InterPro" id="IPR000718">
    <property type="entry name" value="Peptidase_M13"/>
</dbReference>
<dbReference type="InterPro" id="IPR042089">
    <property type="entry name" value="Peptidase_M13_dom_2"/>
</dbReference>
<dbReference type="RefSeq" id="WP_116391490.1">
    <property type="nucleotide sequence ID" value="NZ_QUQO01000001.1"/>
</dbReference>
<dbReference type="EMBL" id="QUQO01000001">
    <property type="protein sequence ID" value="RFB04859.1"/>
    <property type="molecule type" value="Genomic_DNA"/>
</dbReference>
<dbReference type="PROSITE" id="PS51885">
    <property type="entry name" value="NEPRILYSIN"/>
    <property type="match status" value="1"/>
</dbReference>
<dbReference type="InterPro" id="IPR018497">
    <property type="entry name" value="Peptidase_M13_C"/>
</dbReference>
<dbReference type="GO" id="GO:0004222">
    <property type="term" value="F:metalloendopeptidase activity"/>
    <property type="evidence" value="ECO:0007669"/>
    <property type="project" value="InterPro"/>
</dbReference>